<proteinExistence type="predicted"/>
<dbReference type="Proteomes" id="UP000186176">
    <property type="component" value="Unassembled WGS sequence"/>
</dbReference>
<organism evidence="1 2">
    <name type="scientific">Cryptosporidium ubiquitum</name>
    <dbReference type="NCBI Taxonomy" id="857276"/>
    <lineage>
        <taxon>Eukaryota</taxon>
        <taxon>Sar</taxon>
        <taxon>Alveolata</taxon>
        <taxon>Apicomplexa</taxon>
        <taxon>Conoidasida</taxon>
        <taxon>Coccidia</taxon>
        <taxon>Eucoccidiorida</taxon>
        <taxon>Eimeriorina</taxon>
        <taxon>Cryptosporidiidae</taxon>
        <taxon>Cryptosporidium</taxon>
    </lineage>
</organism>
<dbReference type="GeneID" id="39976966"/>
<dbReference type="AlphaFoldDB" id="A0A1J4MNL5"/>
<dbReference type="OrthoDB" id="5839at2759"/>
<protein>
    <recommendedName>
        <fullName evidence="3">Proteasome assembly chaperone 3</fullName>
    </recommendedName>
</protein>
<keyword evidence="2" id="KW-1185">Reference proteome</keyword>
<evidence type="ECO:0000313" key="1">
    <source>
        <dbReference type="EMBL" id="OII74620.1"/>
    </source>
</evidence>
<dbReference type="VEuPathDB" id="CryptoDB:cubi_00173"/>
<accession>A0A1J4MNL5</accession>
<dbReference type="InterPro" id="IPR053720">
    <property type="entry name" value="Psm_Assembly_Chaperone"/>
</dbReference>
<comment type="caution">
    <text evidence="1">The sequence shown here is derived from an EMBL/GenBank/DDBJ whole genome shotgun (WGS) entry which is preliminary data.</text>
</comment>
<dbReference type="Gene3D" id="3.30.230.90">
    <property type="match status" value="1"/>
</dbReference>
<reference evidence="1 2" key="1">
    <citation type="submission" date="2016-10" db="EMBL/GenBank/DDBJ databases">
        <title>Reductive evolution of mitochondrial metabolism and differential evolution of invasion-related proteins in Cryptosporidium.</title>
        <authorList>
            <person name="Liu S."/>
            <person name="Roellig D.M."/>
            <person name="Guo Y."/>
            <person name="Li N."/>
            <person name="Frace M.A."/>
            <person name="Tang K."/>
            <person name="Zhang L."/>
            <person name="Feng Y."/>
            <person name="Xiao L."/>
        </authorList>
    </citation>
    <scope>NUCLEOTIDE SEQUENCE [LARGE SCALE GENOMIC DNA]</scope>
    <source>
        <strain evidence="1">39726</strain>
    </source>
</reference>
<evidence type="ECO:0008006" key="3">
    <source>
        <dbReference type="Google" id="ProtNLM"/>
    </source>
</evidence>
<gene>
    <name evidence="1" type="ORF">cubi_00173</name>
</gene>
<evidence type="ECO:0000313" key="2">
    <source>
        <dbReference type="Proteomes" id="UP000186176"/>
    </source>
</evidence>
<dbReference type="RefSeq" id="XP_028875766.1">
    <property type="nucleotide sequence ID" value="XM_029017187.1"/>
</dbReference>
<dbReference type="EMBL" id="LRBP01000009">
    <property type="protein sequence ID" value="OII74620.1"/>
    <property type="molecule type" value="Genomic_DNA"/>
</dbReference>
<name>A0A1J4MNL5_9CRYT</name>
<sequence length="89" mass="10228">MDENSNFPLILNQFPEYEHEGVNTKIVALIFSNKIQLILNETETFGSILHASTDEAGIIYDVRILLGDRNDEISKLYSRKLLELFRNKG</sequence>